<accession>A0A0C2J3G3</accession>
<dbReference type="Proteomes" id="UP000031668">
    <property type="component" value="Unassembled WGS sequence"/>
</dbReference>
<dbReference type="AlphaFoldDB" id="A0A0C2J3G3"/>
<gene>
    <name evidence="1" type="ORF">RF11_16403</name>
</gene>
<keyword evidence="2" id="KW-1185">Reference proteome</keyword>
<name>A0A0C2J3G3_THEKT</name>
<protein>
    <submittedName>
        <fullName evidence="1">Uncharacterized protein</fullName>
    </submittedName>
</protein>
<evidence type="ECO:0000313" key="1">
    <source>
        <dbReference type="EMBL" id="KII63592.1"/>
    </source>
</evidence>
<proteinExistence type="predicted"/>
<comment type="caution">
    <text evidence="1">The sequence shown here is derived from an EMBL/GenBank/DDBJ whole genome shotgun (WGS) entry which is preliminary data.</text>
</comment>
<reference evidence="1 2" key="1">
    <citation type="journal article" date="2014" name="Genome Biol. Evol.">
        <title>The genome of the myxosporean Thelohanellus kitauei shows adaptations to nutrient acquisition within its fish host.</title>
        <authorList>
            <person name="Yang Y."/>
            <person name="Xiong J."/>
            <person name="Zhou Z."/>
            <person name="Huo F."/>
            <person name="Miao W."/>
            <person name="Ran C."/>
            <person name="Liu Y."/>
            <person name="Zhang J."/>
            <person name="Feng J."/>
            <person name="Wang M."/>
            <person name="Wang M."/>
            <person name="Wang L."/>
            <person name="Yao B."/>
        </authorList>
    </citation>
    <scope>NUCLEOTIDE SEQUENCE [LARGE SCALE GENOMIC DNA]</scope>
    <source>
        <strain evidence="1">Wuqing</strain>
    </source>
</reference>
<organism evidence="1 2">
    <name type="scientific">Thelohanellus kitauei</name>
    <name type="common">Myxosporean</name>
    <dbReference type="NCBI Taxonomy" id="669202"/>
    <lineage>
        <taxon>Eukaryota</taxon>
        <taxon>Metazoa</taxon>
        <taxon>Cnidaria</taxon>
        <taxon>Myxozoa</taxon>
        <taxon>Myxosporea</taxon>
        <taxon>Bivalvulida</taxon>
        <taxon>Platysporina</taxon>
        <taxon>Myxobolidae</taxon>
        <taxon>Thelohanellus</taxon>
    </lineage>
</organism>
<dbReference type="EMBL" id="JWZT01004658">
    <property type="protein sequence ID" value="KII63592.1"/>
    <property type="molecule type" value="Genomic_DNA"/>
</dbReference>
<evidence type="ECO:0000313" key="2">
    <source>
        <dbReference type="Proteomes" id="UP000031668"/>
    </source>
</evidence>
<sequence length="168" mass="19242">MIDIQCSHIFLVGPCYHFMLMIPNFRLFEILSPLLEPPRRAFEDPLSCNLKVNSMLLAMRVILEFNETESRFRSYISESVWAVLNSKQKLPLTKSASPPGQQLVAIPQQLTCVLRADKSKRVSKYPEDNLAFKIRYASGLFTLAARHEVLLKSLVPGDWPSLYSEKRV</sequence>